<evidence type="ECO:0008006" key="5">
    <source>
        <dbReference type="Google" id="ProtNLM"/>
    </source>
</evidence>
<dbReference type="Proteomes" id="UP000616114">
    <property type="component" value="Unassembled WGS sequence"/>
</dbReference>
<sequence length="229" mass="22928">MATAVQPPATTGAMTPKEARRRKRRALAAAGLILGIGGAITLATWNDEEFIGTQVDSAGFALDGEIEGSNEGADGTYTQNPASAPGQLQFDVAEDGLMPEESIAAPYWIRLTAPTIDEADLVLDSIEASGGNLDQLSYEIYAGGTCSASNPSGQLLGSGSDLSPASLTAGTSPTLQPGATVNDPGTPVALCVVLTAGAASGEAGFQPGETTTITWGLSAAAVQNAGTGD</sequence>
<keyword evidence="2" id="KW-0812">Transmembrane</keyword>
<feature type="compositionally biased region" description="Low complexity" evidence="1">
    <location>
        <begin position="152"/>
        <end position="163"/>
    </location>
</feature>
<evidence type="ECO:0000313" key="4">
    <source>
        <dbReference type="Proteomes" id="UP000616114"/>
    </source>
</evidence>
<evidence type="ECO:0000256" key="2">
    <source>
        <dbReference type="SAM" id="Phobius"/>
    </source>
</evidence>
<dbReference type="InterPro" id="IPR023833">
    <property type="entry name" value="Signal_pept_SipW-depend-type"/>
</dbReference>
<reference evidence="3" key="1">
    <citation type="journal article" date="2014" name="Int. J. Syst. Evol. Microbiol.">
        <title>Complete genome sequence of Corynebacterium casei LMG S-19264T (=DSM 44701T), isolated from a smear-ripened cheese.</title>
        <authorList>
            <consortium name="US DOE Joint Genome Institute (JGI-PGF)"/>
            <person name="Walter F."/>
            <person name="Albersmeier A."/>
            <person name="Kalinowski J."/>
            <person name="Ruckert C."/>
        </authorList>
    </citation>
    <scope>NUCLEOTIDE SEQUENCE</scope>
    <source>
        <strain evidence="3">CGMCC 1.12785</strain>
    </source>
</reference>
<accession>A0A8J2XM21</accession>
<reference evidence="3" key="2">
    <citation type="submission" date="2020-09" db="EMBL/GenBank/DDBJ databases">
        <authorList>
            <person name="Sun Q."/>
            <person name="Zhou Y."/>
        </authorList>
    </citation>
    <scope>NUCLEOTIDE SEQUENCE</scope>
    <source>
        <strain evidence="3">CGMCC 1.12785</strain>
    </source>
</reference>
<feature type="region of interest" description="Disordered" evidence="1">
    <location>
        <begin position="152"/>
        <end position="173"/>
    </location>
</feature>
<organism evidence="3 4">
    <name type="scientific">Sediminivirga luteola</name>
    <dbReference type="NCBI Taxonomy" id="1774748"/>
    <lineage>
        <taxon>Bacteria</taxon>
        <taxon>Bacillati</taxon>
        <taxon>Actinomycetota</taxon>
        <taxon>Actinomycetes</taxon>
        <taxon>Micrococcales</taxon>
        <taxon>Brevibacteriaceae</taxon>
        <taxon>Sediminivirga</taxon>
    </lineage>
</organism>
<protein>
    <recommendedName>
        <fullName evidence="5">Ribosomally synthesized peptide with SipW-like signal peptide</fullName>
    </recommendedName>
</protein>
<name>A0A8J2XM21_9MICO</name>
<dbReference type="RefSeq" id="WP_188551925.1">
    <property type="nucleotide sequence ID" value="NZ_BMFY01000019.1"/>
</dbReference>
<evidence type="ECO:0000313" key="3">
    <source>
        <dbReference type="EMBL" id="GGA26949.1"/>
    </source>
</evidence>
<comment type="caution">
    <text evidence="3">The sequence shown here is derived from an EMBL/GenBank/DDBJ whole genome shotgun (WGS) entry which is preliminary data.</text>
</comment>
<dbReference type="AlphaFoldDB" id="A0A8J2XM21"/>
<evidence type="ECO:0000256" key="1">
    <source>
        <dbReference type="SAM" id="MobiDB-lite"/>
    </source>
</evidence>
<keyword evidence="2" id="KW-0472">Membrane</keyword>
<feature type="transmembrane region" description="Helical" evidence="2">
    <location>
        <begin position="26"/>
        <end position="45"/>
    </location>
</feature>
<gene>
    <name evidence="3" type="ORF">GCM10011333_32210</name>
</gene>
<keyword evidence="2" id="KW-1133">Transmembrane helix</keyword>
<keyword evidence="4" id="KW-1185">Reference proteome</keyword>
<dbReference type="EMBL" id="BMFY01000019">
    <property type="protein sequence ID" value="GGA26949.1"/>
    <property type="molecule type" value="Genomic_DNA"/>
</dbReference>
<proteinExistence type="predicted"/>
<feature type="region of interest" description="Disordered" evidence="1">
    <location>
        <begin position="1"/>
        <end position="20"/>
    </location>
</feature>
<dbReference type="NCBIfam" id="TIGR04088">
    <property type="entry name" value="cognate_SipW"/>
    <property type="match status" value="1"/>
</dbReference>